<gene>
    <name evidence="1" type="ORF">F7Q99_26420</name>
</gene>
<dbReference type="AlphaFoldDB" id="A0A6N7KZM0"/>
<dbReference type="RefSeq" id="WP_153465369.1">
    <property type="nucleotide sequence ID" value="NZ_WBOF01000001.1"/>
</dbReference>
<dbReference type="OrthoDB" id="5096160at2"/>
<protein>
    <submittedName>
        <fullName evidence="1">Uncharacterized protein</fullName>
    </submittedName>
</protein>
<evidence type="ECO:0000313" key="1">
    <source>
        <dbReference type="EMBL" id="MQS15708.1"/>
    </source>
</evidence>
<evidence type="ECO:0000313" key="2">
    <source>
        <dbReference type="Proteomes" id="UP000450000"/>
    </source>
</evidence>
<name>A0A6N7KZM0_9ACTN</name>
<dbReference type="EMBL" id="WBOF01000001">
    <property type="protein sequence ID" value="MQS15708.1"/>
    <property type="molecule type" value="Genomic_DNA"/>
</dbReference>
<keyword evidence="2" id="KW-1185">Reference proteome</keyword>
<organism evidence="1 2">
    <name type="scientific">Streptomyces kaniharaensis</name>
    <dbReference type="NCBI Taxonomy" id="212423"/>
    <lineage>
        <taxon>Bacteria</taxon>
        <taxon>Bacillati</taxon>
        <taxon>Actinomycetota</taxon>
        <taxon>Actinomycetes</taxon>
        <taxon>Kitasatosporales</taxon>
        <taxon>Streptomycetaceae</taxon>
        <taxon>Streptomyces</taxon>
    </lineage>
</organism>
<accession>A0A6N7KZM0</accession>
<reference evidence="1 2" key="1">
    <citation type="submission" date="2019-09" db="EMBL/GenBank/DDBJ databases">
        <title>Genome Sequences of Streptomyces kaniharaensis ATCC 21070.</title>
        <authorList>
            <person name="Zhu W."/>
            <person name="De Crecy-Lagard V."/>
            <person name="Richards N.G."/>
        </authorList>
    </citation>
    <scope>NUCLEOTIDE SEQUENCE [LARGE SCALE GENOMIC DNA]</scope>
    <source>
        <strain evidence="1 2">SF-557</strain>
    </source>
</reference>
<dbReference type="Proteomes" id="UP000450000">
    <property type="component" value="Unassembled WGS sequence"/>
</dbReference>
<proteinExistence type="predicted"/>
<sequence>MGFVRDQLDPLRSGLVISGPKALRKASELRDRGYTGVLVADPALYEDGVATAQEPYLSRAGELPSADPLGQAVQEQLAVGSTAALTPTGYLMAGDTAAVRAAVRDVAAREDPRIVLALPIDVGWLRDDLVGRLIEELAAAPGAKAVMLGGQLDPLASFPEALTGLTRVLAEVPGTALLRADLAAFGALARGAVFAAYGLSGRFRHVVPPGEPAKSSGFADSPAVLFPELMALFLGKTLARRFAATHAPVCECAACGRRPLDSFPGNRDARSAAQHNTAVLLSWQRTLQTLAVGPDRQRWWQERCRAAVDRYPLINAAIRQPNGFTVQPQLLRWSLLDAVPSAPAGAGAD</sequence>
<comment type="caution">
    <text evidence="1">The sequence shown here is derived from an EMBL/GenBank/DDBJ whole genome shotgun (WGS) entry which is preliminary data.</text>
</comment>